<dbReference type="AlphaFoldDB" id="A0A078J1V3"/>
<protein>
    <submittedName>
        <fullName evidence="1">BnaA09g56850D protein</fullName>
    </submittedName>
</protein>
<evidence type="ECO:0000313" key="2">
    <source>
        <dbReference type="Proteomes" id="UP000028999"/>
    </source>
</evidence>
<sequence>MSQESSLLALNSMYQFIESRVSTLHTAVEVSTCFDLIVDDLDEEEEEVP</sequence>
<proteinExistence type="predicted"/>
<keyword evidence="2" id="KW-1185">Reference proteome</keyword>
<dbReference type="PaxDb" id="3708-A0A078J1V3"/>
<reference evidence="1 2" key="1">
    <citation type="journal article" date="2014" name="Science">
        <title>Plant genetics. Early allopolyploid evolution in the post-Neolithic Brassica napus oilseed genome.</title>
        <authorList>
            <person name="Chalhoub B."/>
            <person name="Denoeud F."/>
            <person name="Liu S."/>
            <person name="Parkin I.A."/>
            <person name="Tang H."/>
            <person name="Wang X."/>
            <person name="Chiquet J."/>
            <person name="Belcram H."/>
            <person name="Tong C."/>
            <person name="Samans B."/>
            <person name="Correa M."/>
            <person name="Da Silva C."/>
            <person name="Just J."/>
            <person name="Falentin C."/>
            <person name="Koh C.S."/>
            <person name="Le Clainche I."/>
            <person name="Bernard M."/>
            <person name="Bento P."/>
            <person name="Noel B."/>
            <person name="Labadie K."/>
            <person name="Alberti A."/>
            <person name="Charles M."/>
            <person name="Arnaud D."/>
            <person name="Guo H."/>
            <person name="Daviaud C."/>
            <person name="Alamery S."/>
            <person name="Jabbari K."/>
            <person name="Zhao M."/>
            <person name="Edger P.P."/>
            <person name="Chelaifa H."/>
            <person name="Tack D."/>
            <person name="Lassalle G."/>
            <person name="Mestiri I."/>
            <person name="Schnel N."/>
            <person name="Le Paslier M.C."/>
            <person name="Fan G."/>
            <person name="Renault V."/>
            <person name="Bayer P.E."/>
            <person name="Golicz A.A."/>
            <person name="Manoli S."/>
            <person name="Lee T.H."/>
            <person name="Thi V.H."/>
            <person name="Chalabi S."/>
            <person name="Hu Q."/>
            <person name="Fan C."/>
            <person name="Tollenaere R."/>
            <person name="Lu Y."/>
            <person name="Battail C."/>
            <person name="Shen J."/>
            <person name="Sidebottom C.H."/>
            <person name="Wang X."/>
            <person name="Canaguier A."/>
            <person name="Chauveau A."/>
            <person name="Berard A."/>
            <person name="Deniot G."/>
            <person name="Guan M."/>
            <person name="Liu Z."/>
            <person name="Sun F."/>
            <person name="Lim Y.P."/>
            <person name="Lyons E."/>
            <person name="Town C.D."/>
            <person name="Bancroft I."/>
            <person name="Wang X."/>
            <person name="Meng J."/>
            <person name="Ma J."/>
            <person name="Pires J.C."/>
            <person name="King G.J."/>
            <person name="Brunel D."/>
            <person name="Delourme R."/>
            <person name="Renard M."/>
            <person name="Aury J.M."/>
            <person name="Adams K.L."/>
            <person name="Batley J."/>
            <person name="Snowdon R.J."/>
            <person name="Tost J."/>
            <person name="Edwards D."/>
            <person name="Zhou Y."/>
            <person name="Hua W."/>
            <person name="Sharpe A.G."/>
            <person name="Paterson A.H."/>
            <person name="Guan C."/>
            <person name="Wincker P."/>
        </authorList>
    </citation>
    <scope>NUCLEOTIDE SEQUENCE [LARGE SCALE GENOMIC DNA]</scope>
    <source>
        <strain evidence="2">cv. Darmor-bzh</strain>
    </source>
</reference>
<dbReference type="EMBL" id="LK033445">
    <property type="protein sequence ID" value="CDY55989.1"/>
    <property type="molecule type" value="Genomic_DNA"/>
</dbReference>
<organism evidence="1 2">
    <name type="scientific">Brassica napus</name>
    <name type="common">Rape</name>
    <dbReference type="NCBI Taxonomy" id="3708"/>
    <lineage>
        <taxon>Eukaryota</taxon>
        <taxon>Viridiplantae</taxon>
        <taxon>Streptophyta</taxon>
        <taxon>Embryophyta</taxon>
        <taxon>Tracheophyta</taxon>
        <taxon>Spermatophyta</taxon>
        <taxon>Magnoliopsida</taxon>
        <taxon>eudicotyledons</taxon>
        <taxon>Gunneridae</taxon>
        <taxon>Pentapetalae</taxon>
        <taxon>rosids</taxon>
        <taxon>malvids</taxon>
        <taxon>Brassicales</taxon>
        <taxon>Brassicaceae</taxon>
        <taxon>Brassiceae</taxon>
        <taxon>Brassica</taxon>
    </lineage>
</organism>
<dbReference type="Gramene" id="CDY55989">
    <property type="protein sequence ID" value="CDY55989"/>
    <property type="gene ID" value="GSBRNA2T00017645001"/>
</dbReference>
<accession>A0A078J1V3</accession>
<gene>
    <name evidence="1" type="primary">BnaA09g56850D</name>
    <name evidence="1" type="ORF">GSBRNA2T00017645001</name>
</gene>
<name>A0A078J1V3_BRANA</name>
<dbReference type="STRING" id="3708.A0A078J1V3"/>
<evidence type="ECO:0000313" key="1">
    <source>
        <dbReference type="EMBL" id="CDY55989.1"/>
    </source>
</evidence>
<dbReference type="Proteomes" id="UP000028999">
    <property type="component" value="Unassembled WGS sequence"/>
</dbReference>